<sequence length="63" mass="6982">MDDDSVEPLMLGSIASQYYLSHMTVSTFGSNIDSNTSLEVFLHILSGASEYDELPVRHNEVMS</sequence>
<dbReference type="PANTHER" id="PTHR24075:SF6">
    <property type="entry name" value="ACTIVATING SIGNAL COINTEGRATOR 1 COMPLEX SUBUNIT 3"/>
    <property type="match status" value="1"/>
</dbReference>
<protein>
    <submittedName>
        <fullName evidence="6">Sec63 domain</fullName>
    </submittedName>
</protein>
<dbReference type="InterPro" id="IPR004179">
    <property type="entry name" value="Sec63-dom"/>
</dbReference>
<keyword evidence="2" id="KW-0812">Transmembrane</keyword>
<dbReference type="Pfam" id="PF02889">
    <property type="entry name" value="Sec63"/>
    <property type="match status" value="1"/>
</dbReference>
<dbReference type="AlphaFoldDB" id="A0A200QRK4"/>
<dbReference type="GO" id="GO:0003723">
    <property type="term" value="F:RNA binding"/>
    <property type="evidence" value="ECO:0007669"/>
    <property type="project" value="TreeGrafter"/>
</dbReference>
<keyword evidence="7" id="KW-1185">Reference proteome</keyword>
<evidence type="ECO:0000259" key="5">
    <source>
        <dbReference type="Pfam" id="PF02889"/>
    </source>
</evidence>
<evidence type="ECO:0000256" key="4">
    <source>
        <dbReference type="ARBA" id="ARBA00023136"/>
    </source>
</evidence>
<reference evidence="6 7" key="1">
    <citation type="journal article" date="2017" name="Mol. Plant">
        <title>The Genome of Medicinal Plant Macleaya cordata Provides New Insights into Benzylisoquinoline Alkaloids Metabolism.</title>
        <authorList>
            <person name="Liu X."/>
            <person name="Liu Y."/>
            <person name="Huang P."/>
            <person name="Ma Y."/>
            <person name="Qing Z."/>
            <person name="Tang Q."/>
            <person name="Cao H."/>
            <person name="Cheng P."/>
            <person name="Zheng Y."/>
            <person name="Yuan Z."/>
            <person name="Zhou Y."/>
            <person name="Liu J."/>
            <person name="Tang Z."/>
            <person name="Zhuo Y."/>
            <person name="Zhang Y."/>
            <person name="Yu L."/>
            <person name="Huang J."/>
            <person name="Yang P."/>
            <person name="Peng Q."/>
            <person name="Zhang J."/>
            <person name="Jiang W."/>
            <person name="Zhang Z."/>
            <person name="Lin K."/>
            <person name="Ro D.K."/>
            <person name="Chen X."/>
            <person name="Xiong X."/>
            <person name="Shang Y."/>
            <person name="Huang S."/>
            <person name="Zeng J."/>
        </authorList>
    </citation>
    <scope>NUCLEOTIDE SEQUENCE [LARGE SCALE GENOMIC DNA]</scope>
    <source>
        <strain evidence="7">cv. BLH2017</strain>
        <tissue evidence="6">Root</tissue>
    </source>
</reference>
<dbReference type="OrthoDB" id="5575at2759"/>
<dbReference type="GO" id="GO:0016020">
    <property type="term" value="C:membrane"/>
    <property type="evidence" value="ECO:0007669"/>
    <property type="project" value="UniProtKB-SubCell"/>
</dbReference>
<dbReference type="InParanoid" id="A0A200QRK4"/>
<proteinExistence type="predicted"/>
<organism evidence="6 7">
    <name type="scientific">Macleaya cordata</name>
    <name type="common">Five-seeded plume-poppy</name>
    <name type="synonym">Bocconia cordata</name>
    <dbReference type="NCBI Taxonomy" id="56857"/>
    <lineage>
        <taxon>Eukaryota</taxon>
        <taxon>Viridiplantae</taxon>
        <taxon>Streptophyta</taxon>
        <taxon>Embryophyta</taxon>
        <taxon>Tracheophyta</taxon>
        <taxon>Spermatophyta</taxon>
        <taxon>Magnoliopsida</taxon>
        <taxon>Ranunculales</taxon>
        <taxon>Papaveraceae</taxon>
        <taxon>Papaveroideae</taxon>
        <taxon>Macleaya</taxon>
    </lineage>
</organism>
<dbReference type="Gene3D" id="1.10.3380.10">
    <property type="entry name" value="Sec63 N-terminal domain-like domain"/>
    <property type="match status" value="1"/>
</dbReference>
<evidence type="ECO:0000256" key="3">
    <source>
        <dbReference type="ARBA" id="ARBA00022989"/>
    </source>
</evidence>
<dbReference type="EMBL" id="MVGT01001214">
    <property type="protein sequence ID" value="OVA13099.1"/>
    <property type="molecule type" value="Genomic_DNA"/>
</dbReference>
<name>A0A200QRK4_MACCD</name>
<comment type="subcellular location">
    <subcellularLocation>
        <location evidence="1">Membrane</location>
        <topology evidence="1">Multi-pass membrane protein</topology>
    </subcellularLocation>
</comment>
<evidence type="ECO:0000256" key="2">
    <source>
        <dbReference type="ARBA" id="ARBA00022692"/>
    </source>
</evidence>
<evidence type="ECO:0000313" key="7">
    <source>
        <dbReference type="Proteomes" id="UP000195402"/>
    </source>
</evidence>
<dbReference type="OMA" id="HNEAHFL"/>
<accession>A0A200QRK4</accession>
<keyword evidence="3" id="KW-1133">Transmembrane helix</keyword>
<feature type="domain" description="SEC63" evidence="5">
    <location>
        <begin position="8"/>
        <end position="61"/>
    </location>
</feature>
<dbReference type="PANTHER" id="PTHR24075">
    <property type="entry name" value="SEC63 DOMAIN-CONTAINING"/>
    <property type="match status" value="1"/>
</dbReference>
<dbReference type="GO" id="GO:0005634">
    <property type="term" value="C:nucleus"/>
    <property type="evidence" value="ECO:0007669"/>
    <property type="project" value="TreeGrafter"/>
</dbReference>
<keyword evidence="4" id="KW-0472">Membrane</keyword>
<evidence type="ECO:0000313" key="6">
    <source>
        <dbReference type="EMBL" id="OVA13099.1"/>
    </source>
</evidence>
<dbReference type="Proteomes" id="UP000195402">
    <property type="component" value="Unassembled WGS sequence"/>
</dbReference>
<gene>
    <name evidence="6" type="ORF">BVC80_8285g3</name>
</gene>
<comment type="caution">
    <text evidence="6">The sequence shown here is derived from an EMBL/GenBank/DDBJ whole genome shotgun (WGS) entry which is preliminary data.</text>
</comment>
<evidence type="ECO:0000256" key="1">
    <source>
        <dbReference type="ARBA" id="ARBA00004141"/>
    </source>
</evidence>
<dbReference type="STRING" id="56857.A0A200QRK4"/>
<dbReference type="GO" id="GO:0043138">
    <property type="term" value="F:3'-5' DNA helicase activity"/>
    <property type="evidence" value="ECO:0007669"/>
    <property type="project" value="TreeGrafter"/>
</dbReference>